<name>A0A0F9Q9A9_9ZZZZ</name>
<comment type="caution">
    <text evidence="1">The sequence shown here is derived from an EMBL/GenBank/DDBJ whole genome shotgun (WGS) entry which is preliminary data.</text>
</comment>
<dbReference type="AlphaFoldDB" id="A0A0F9Q9A9"/>
<dbReference type="EMBL" id="LAZR01002162">
    <property type="protein sequence ID" value="KKN33637.1"/>
    <property type="molecule type" value="Genomic_DNA"/>
</dbReference>
<sequence length="112" mass="13278">MPDTDEKIREWCGLKWYWPHNPDCECGAVDDDDSMRSWYDKEGKLATRCYNDPLPIDLNFLLKYAYPKLKETLPKLELIRFFGEWLTDILFRDKDPAEAFKQALIKLIDTEG</sequence>
<organism evidence="1">
    <name type="scientific">marine sediment metagenome</name>
    <dbReference type="NCBI Taxonomy" id="412755"/>
    <lineage>
        <taxon>unclassified sequences</taxon>
        <taxon>metagenomes</taxon>
        <taxon>ecological metagenomes</taxon>
    </lineage>
</organism>
<proteinExistence type="predicted"/>
<reference evidence="1" key="1">
    <citation type="journal article" date="2015" name="Nature">
        <title>Complex archaea that bridge the gap between prokaryotes and eukaryotes.</title>
        <authorList>
            <person name="Spang A."/>
            <person name="Saw J.H."/>
            <person name="Jorgensen S.L."/>
            <person name="Zaremba-Niedzwiedzka K."/>
            <person name="Martijn J."/>
            <person name="Lind A.E."/>
            <person name="van Eijk R."/>
            <person name="Schleper C."/>
            <person name="Guy L."/>
            <person name="Ettema T.J."/>
        </authorList>
    </citation>
    <scope>NUCLEOTIDE SEQUENCE</scope>
</reference>
<gene>
    <name evidence="1" type="ORF">LCGC14_0801750</name>
</gene>
<protein>
    <submittedName>
        <fullName evidence="1">Uncharacterized protein</fullName>
    </submittedName>
</protein>
<accession>A0A0F9Q9A9</accession>
<evidence type="ECO:0000313" key="1">
    <source>
        <dbReference type="EMBL" id="KKN33637.1"/>
    </source>
</evidence>